<name>A0AAW2VUN7_9LAMI</name>
<feature type="compositionally biased region" description="Acidic residues" evidence="1">
    <location>
        <begin position="204"/>
        <end position="226"/>
    </location>
</feature>
<reference evidence="2" key="2">
    <citation type="journal article" date="2024" name="Plant">
        <title>Genomic evolution and insights into agronomic trait innovations of Sesamum species.</title>
        <authorList>
            <person name="Miao H."/>
            <person name="Wang L."/>
            <person name="Qu L."/>
            <person name="Liu H."/>
            <person name="Sun Y."/>
            <person name="Le M."/>
            <person name="Wang Q."/>
            <person name="Wei S."/>
            <person name="Zheng Y."/>
            <person name="Lin W."/>
            <person name="Duan Y."/>
            <person name="Cao H."/>
            <person name="Xiong S."/>
            <person name="Wang X."/>
            <person name="Wei L."/>
            <person name="Li C."/>
            <person name="Ma Q."/>
            <person name="Ju M."/>
            <person name="Zhao R."/>
            <person name="Li G."/>
            <person name="Mu C."/>
            <person name="Tian Q."/>
            <person name="Mei H."/>
            <person name="Zhang T."/>
            <person name="Gao T."/>
            <person name="Zhang H."/>
        </authorList>
    </citation>
    <scope>NUCLEOTIDE SEQUENCE</scope>
    <source>
        <strain evidence="2">KEN1</strain>
    </source>
</reference>
<evidence type="ECO:0000256" key="1">
    <source>
        <dbReference type="SAM" id="MobiDB-lite"/>
    </source>
</evidence>
<dbReference type="AlphaFoldDB" id="A0AAW2VUN7"/>
<proteinExistence type="predicted"/>
<dbReference type="EMBL" id="JACGWN010000009">
    <property type="protein sequence ID" value="KAL0433012.1"/>
    <property type="molecule type" value="Genomic_DNA"/>
</dbReference>
<organism evidence="2">
    <name type="scientific">Sesamum latifolium</name>
    <dbReference type="NCBI Taxonomy" id="2727402"/>
    <lineage>
        <taxon>Eukaryota</taxon>
        <taxon>Viridiplantae</taxon>
        <taxon>Streptophyta</taxon>
        <taxon>Embryophyta</taxon>
        <taxon>Tracheophyta</taxon>
        <taxon>Spermatophyta</taxon>
        <taxon>Magnoliopsida</taxon>
        <taxon>eudicotyledons</taxon>
        <taxon>Gunneridae</taxon>
        <taxon>Pentapetalae</taxon>
        <taxon>asterids</taxon>
        <taxon>lamiids</taxon>
        <taxon>Lamiales</taxon>
        <taxon>Pedaliaceae</taxon>
        <taxon>Sesamum</taxon>
    </lineage>
</organism>
<sequence>MDRAKMAIKASVRKWEKYWEIIDDRWYRQLHRHLHAAGYFFNPILQYSNTCVFETAEVRRGVKEVIKRLEPDLIVQANAMNQSQNLMYQRKDDDYYNSIDLNYIFHDNDILEEWTREAEEPLLPENNLDWLDEEGRMDNVQNDKDDDASLPLSRWSVQRSSKGKGKHVSSKEKDKQVTFKDKRAQVSSSGKDKHILHSSSTQNDSDDETAEDDDNDDDNGNDDDDGNNNGGGNVHKDTQQSYGMTWAEGDENYYATQDTDHGYSPGIEKQRRFLSNLTDYLSQDDDSQSQRYGRRQPDIQHSMKNLGIDEHRPHQLHGHQGSSTGTSSDRSNARRRNRGSATDSIGKSNRRSNMESSHSSGTGTYSQGFDYYNQNMEHVMPHQPLPQVPYNIPYQGVFPQVPYGLPSQLVLYFPYGIHSHPAGVINVGSYITPYTQNTSHDYYRRIDGDDGDDHFEPHRHPTFF</sequence>
<comment type="caution">
    <text evidence="2">The sequence shown here is derived from an EMBL/GenBank/DDBJ whole genome shotgun (WGS) entry which is preliminary data.</text>
</comment>
<feature type="region of interest" description="Disordered" evidence="1">
    <location>
        <begin position="138"/>
        <end position="238"/>
    </location>
</feature>
<feature type="region of interest" description="Disordered" evidence="1">
    <location>
        <begin position="312"/>
        <end position="369"/>
    </location>
</feature>
<feature type="compositionally biased region" description="Polar residues" evidence="1">
    <location>
        <begin position="354"/>
        <end position="369"/>
    </location>
</feature>
<reference evidence="2" key="1">
    <citation type="submission" date="2020-06" db="EMBL/GenBank/DDBJ databases">
        <authorList>
            <person name="Li T."/>
            <person name="Hu X."/>
            <person name="Zhang T."/>
            <person name="Song X."/>
            <person name="Zhang H."/>
            <person name="Dai N."/>
            <person name="Sheng W."/>
            <person name="Hou X."/>
            <person name="Wei L."/>
        </authorList>
    </citation>
    <scope>NUCLEOTIDE SEQUENCE</scope>
    <source>
        <strain evidence="2">KEN1</strain>
        <tissue evidence="2">Leaf</tissue>
    </source>
</reference>
<gene>
    <name evidence="2" type="ORF">Slati_2635500</name>
</gene>
<evidence type="ECO:0000313" key="2">
    <source>
        <dbReference type="EMBL" id="KAL0433012.1"/>
    </source>
</evidence>
<feature type="compositionally biased region" description="Low complexity" evidence="1">
    <location>
        <begin position="321"/>
        <end position="330"/>
    </location>
</feature>
<accession>A0AAW2VUN7</accession>
<feature type="compositionally biased region" description="Basic and acidic residues" evidence="1">
    <location>
        <begin position="169"/>
        <end position="195"/>
    </location>
</feature>
<protein>
    <submittedName>
        <fullName evidence="2">Uncharacterized protein</fullName>
    </submittedName>
</protein>